<evidence type="ECO:0000256" key="1">
    <source>
        <dbReference type="SAM" id="SignalP"/>
    </source>
</evidence>
<dbReference type="EMBL" id="DRPZ01000248">
    <property type="protein sequence ID" value="HGY10341.1"/>
    <property type="molecule type" value="Genomic_DNA"/>
</dbReference>
<feature type="chain" id="PRO_5027873048" description="OstA family protein" evidence="1">
    <location>
        <begin position="23"/>
        <end position="331"/>
    </location>
</feature>
<proteinExistence type="predicted"/>
<organism evidence="2">
    <name type="scientific">Oceanithermus profundus</name>
    <dbReference type="NCBI Taxonomy" id="187137"/>
    <lineage>
        <taxon>Bacteria</taxon>
        <taxon>Thermotogati</taxon>
        <taxon>Deinococcota</taxon>
        <taxon>Deinococci</taxon>
        <taxon>Thermales</taxon>
        <taxon>Thermaceae</taxon>
        <taxon>Oceanithermus</taxon>
    </lineage>
</organism>
<name>A0A7C4ZIY5_9DEIN</name>
<keyword evidence="1" id="KW-0732">Signal</keyword>
<accession>A0A7C4ZIY5</accession>
<dbReference type="Proteomes" id="UP000885759">
    <property type="component" value="Unassembled WGS sequence"/>
</dbReference>
<evidence type="ECO:0008006" key="3">
    <source>
        <dbReference type="Google" id="ProtNLM"/>
    </source>
</evidence>
<evidence type="ECO:0000313" key="2">
    <source>
        <dbReference type="EMBL" id="HGY10341.1"/>
    </source>
</evidence>
<protein>
    <recommendedName>
        <fullName evidence="3">OstA family protein</fullName>
    </recommendedName>
</protein>
<comment type="caution">
    <text evidence="2">The sequence shown here is derived from an EMBL/GenBank/DDBJ whole genome shotgun (WGS) entry which is preliminary data.</text>
</comment>
<gene>
    <name evidence="2" type="ORF">ENK37_09895</name>
</gene>
<dbReference type="AlphaFoldDB" id="A0A7C4ZIY5"/>
<reference evidence="2" key="1">
    <citation type="journal article" date="2020" name="mSystems">
        <title>Genome- and Community-Level Interaction Insights into Carbon Utilization and Element Cycling Functions of Hydrothermarchaeota in Hydrothermal Sediment.</title>
        <authorList>
            <person name="Zhou Z."/>
            <person name="Liu Y."/>
            <person name="Xu W."/>
            <person name="Pan J."/>
            <person name="Luo Z.H."/>
            <person name="Li M."/>
        </authorList>
    </citation>
    <scope>NUCLEOTIDE SEQUENCE [LARGE SCALE GENOMIC DNA]</scope>
    <source>
        <strain evidence="2">HyVt-570</strain>
    </source>
</reference>
<feature type="signal peptide" evidence="1">
    <location>
        <begin position="1"/>
        <end position="22"/>
    </location>
</feature>
<sequence>MASKRALALALLALLLAPGAGAGSEDCASCPTVELEREGKPIVAVKTSPDDVSDVFVIEYLDVQTGELETFDVEAGVARVAGVDLWLDARSRVEGELQPGATVWAVLNPDLEDDAGRAYLLELRPHPQEAPAKRTLHRFLIYDPEPFRTEVRFGENTRAFGHVARVERVKEVRERVVLGDGVVRYLEAEDRYEAEFALKDRAVEIEQGKSRAWGRRLDYDNASGLAQLMGPVSLERSGDRPLRGRSESLVYDVDKESLTLLGAVVLEQEDRTTEAEQAYIVESEGYAYLYGEPVVSRGRDGEVRGRVVRYRLDDGELLVLDGVEAVFEDAP</sequence>